<dbReference type="InterPro" id="IPR004843">
    <property type="entry name" value="Calcineurin-like_PHP"/>
</dbReference>
<feature type="domain" description="Calcineurin-like phosphoesterase" evidence="1">
    <location>
        <begin position="16"/>
        <end position="203"/>
    </location>
</feature>
<dbReference type="RefSeq" id="WP_184709243.1">
    <property type="nucleotide sequence ID" value="NZ_JACHBG010000017.1"/>
</dbReference>
<dbReference type="GO" id="GO:0110154">
    <property type="term" value="P:RNA decapping"/>
    <property type="evidence" value="ECO:0007669"/>
    <property type="project" value="TreeGrafter"/>
</dbReference>
<dbReference type="GO" id="GO:0005737">
    <property type="term" value="C:cytoplasm"/>
    <property type="evidence" value="ECO:0007669"/>
    <property type="project" value="TreeGrafter"/>
</dbReference>
<accession>A0A7X0MEQ1</accession>
<dbReference type="Proteomes" id="UP000565576">
    <property type="component" value="Unassembled WGS sequence"/>
</dbReference>
<dbReference type="PANTHER" id="PTHR42850">
    <property type="entry name" value="METALLOPHOSPHOESTERASE"/>
    <property type="match status" value="1"/>
</dbReference>
<sequence>MAQGKSGPFEVKSEQPIYAIGDVHGRADLLRPLLDAIADDAGDQSAVIIFLGDIIDRGPDSKEALELVDEAMDRFPGSQLILGNHDEYLLLALEGLLTETDATIWLEGNGGQATMRSYLPGNRPTVQQFAAFVHEYYGHHHSLLRNAVDKVVIGAHCFVHAGIRPGVPIADQNSFDLRWIREEFLDHRGQFEKIIVHGHTPTETDLPETYPHRIAVDTGAYATGRLTAVVIESDKLRRFIQATERSPANIDIKCSELD</sequence>
<dbReference type="GO" id="GO:0008803">
    <property type="term" value="F:bis(5'-nucleosyl)-tetraphosphatase (symmetrical) activity"/>
    <property type="evidence" value="ECO:0007669"/>
    <property type="project" value="TreeGrafter"/>
</dbReference>
<dbReference type="GO" id="GO:0004722">
    <property type="term" value="F:protein serine/threonine phosphatase activity"/>
    <property type="evidence" value="ECO:0007669"/>
    <property type="project" value="UniProtKB-EC"/>
</dbReference>
<comment type="caution">
    <text evidence="2">The sequence shown here is derived from an EMBL/GenBank/DDBJ whole genome shotgun (WGS) entry which is preliminary data.</text>
</comment>
<name>A0A7X0MEQ1_9HYPH</name>
<dbReference type="EC" id="3.1.3.16" evidence="2"/>
<dbReference type="InterPro" id="IPR050126">
    <property type="entry name" value="Ap4A_hydrolase"/>
</dbReference>
<dbReference type="AlphaFoldDB" id="A0A7X0MEQ1"/>
<gene>
    <name evidence="2" type="ORF">GGD46_005239</name>
</gene>
<evidence type="ECO:0000313" key="2">
    <source>
        <dbReference type="EMBL" id="MBB6487929.1"/>
    </source>
</evidence>
<reference evidence="2 3" key="1">
    <citation type="submission" date="2020-08" db="EMBL/GenBank/DDBJ databases">
        <title>Genomic Encyclopedia of Type Strains, Phase IV (KMG-V): Genome sequencing to study the core and pangenomes of soil and plant-associated prokaryotes.</title>
        <authorList>
            <person name="Whitman W."/>
        </authorList>
    </citation>
    <scope>NUCLEOTIDE SEQUENCE [LARGE SCALE GENOMIC DNA]</scope>
    <source>
        <strain evidence="2 3">SEMIA 4060</strain>
    </source>
</reference>
<evidence type="ECO:0000259" key="1">
    <source>
        <dbReference type="Pfam" id="PF00149"/>
    </source>
</evidence>
<dbReference type="InterPro" id="IPR029052">
    <property type="entry name" value="Metallo-depent_PP-like"/>
</dbReference>
<dbReference type="EMBL" id="JACHBG010000017">
    <property type="protein sequence ID" value="MBB6487929.1"/>
    <property type="molecule type" value="Genomic_DNA"/>
</dbReference>
<organism evidence="2 3">
    <name type="scientific">Rhizobium lusitanum</name>
    <dbReference type="NCBI Taxonomy" id="293958"/>
    <lineage>
        <taxon>Bacteria</taxon>
        <taxon>Pseudomonadati</taxon>
        <taxon>Pseudomonadota</taxon>
        <taxon>Alphaproteobacteria</taxon>
        <taxon>Hyphomicrobiales</taxon>
        <taxon>Rhizobiaceae</taxon>
        <taxon>Rhizobium/Agrobacterium group</taxon>
        <taxon>Rhizobium</taxon>
    </lineage>
</organism>
<dbReference type="Pfam" id="PF00149">
    <property type="entry name" value="Metallophos"/>
    <property type="match status" value="1"/>
</dbReference>
<dbReference type="PANTHER" id="PTHR42850:SF4">
    <property type="entry name" value="ZINC-DEPENDENT ENDOPOLYPHOSPHATASE"/>
    <property type="match status" value="1"/>
</dbReference>
<dbReference type="InterPro" id="IPR006186">
    <property type="entry name" value="Ser/Thr-sp_prot-phosphatase"/>
</dbReference>
<dbReference type="SUPFAM" id="SSF56300">
    <property type="entry name" value="Metallo-dependent phosphatases"/>
    <property type="match status" value="1"/>
</dbReference>
<dbReference type="Gene3D" id="3.60.21.10">
    <property type="match status" value="1"/>
</dbReference>
<evidence type="ECO:0000313" key="3">
    <source>
        <dbReference type="Proteomes" id="UP000565576"/>
    </source>
</evidence>
<proteinExistence type="predicted"/>
<dbReference type="PRINTS" id="PR00114">
    <property type="entry name" value="STPHPHTASE"/>
</dbReference>
<protein>
    <submittedName>
        <fullName evidence="2">Serine/threonine protein phosphatase 1</fullName>
        <ecNumber evidence="2">3.1.3.16</ecNumber>
    </submittedName>
</protein>
<keyword evidence="2" id="KW-0378">Hydrolase</keyword>